<dbReference type="PROSITE" id="PS51257">
    <property type="entry name" value="PROKAR_LIPOPROTEIN"/>
    <property type="match status" value="1"/>
</dbReference>
<sequence length="235" mass="25009">MKKRLSFGILIFLSLFIFSCSNDENTNSSGLTESPEAIIQFDNSNFGIYKGVFIGSSGIVVINVNNEGKVSATMIIDGTTYIFTTSEVTQENQQTVINFTSGNDSFTFSVSSNGTNPEISNLTIAGHPNANIILVKETSVILTELFEGSYAGIGNSTDAGTFNAIVAGNKMAVLAYSNTNNAYFTIDGTINNNSISGVTSTGTNVNGTLNGNNMIGTWNDSQSNENGNWSGKRTY</sequence>
<organism evidence="3 4">
    <name type="scientific">Polaribacter filamentus</name>
    <dbReference type="NCBI Taxonomy" id="53483"/>
    <lineage>
        <taxon>Bacteria</taxon>
        <taxon>Pseudomonadati</taxon>
        <taxon>Bacteroidota</taxon>
        <taxon>Flavobacteriia</taxon>
        <taxon>Flavobacteriales</taxon>
        <taxon>Flavobacteriaceae</taxon>
    </lineage>
</organism>
<proteinExistence type="predicted"/>
<dbReference type="RefSeq" id="WP_104809006.1">
    <property type="nucleotide sequence ID" value="NZ_MQUA01000013.1"/>
</dbReference>
<comment type="caution">
    <text evidence="3">The sequence shown here is derived from an EMBL/GenBank/DDBJ whole genome shotgun (WGS) entry which is preliminary data.</text>
</comment>
<evidence type="ECO:0000256" key="1">
    <source>
        <dbReference type="SAM" id="MobiDB-lite"/>
    </source>
</evidence>
<feature type="chain" id="PRO_5015727916" evidence="2">
    <location>
        <begin position="23"/>
        <end position="235"/>
    </location>
</feature>
<feature type="signal peptide" evidence="2">
    <location>
        <begin position="1"/>
        <end position="22"/>
    </location>
</feature>
<reference evidence="3 4" key="1">
    <citation type="submission" date="2016-11" db="EMBL/GenBank/DDBJ databases">
        <title>Trade-off between light-utilization and light-protection in marine flavobacteria.</title>
        <authorList>
            <person name="Kumagai Y."/>
        </authorList>
    </citation>
    <scope>NUCLEOTIDE SEQUENCE [LARGE SCALE GENOMIC DNA]</scope>
    <source>
        <strain evidence="3 4">ATCC 700397</strain>
    </source>
</reference>
<feature type="region of interest" description="Disordered" evidence="1">
    <location>
        <begin position="216"/>
        <end position="235"/>
    </location>
</feature>
<dbReference type="Proteomes" id="UP000239522">
    <property type="component" value="Unassembled WGS sequence"/>
</dbReference>
<name>A0A2S7KVU7_9FLAO</name>
<protein>
    <submittedName>
        <fullName evidence="3">Uncharacterized protein</fullName>
    </submittedName>
</protein>
<evidence type="ECO:0000256" key="2">
    <source>
        <dbReference type="SAM" id="SignalP"/>
    </source>
</evidence>
<evidence type="ECO:0000313" key="4">
    <source>
        <dbReference type="Proteomes" id="UP000239522"/>
    </source>
</evidence>
<evidence type="ECO:0000313" key="3">
    <source>
        <dbReference type="EMBL" id="PQB06757.1"/>
    </source>
</evidence>
<keyword evidence="2" id="KW-0732">Signal</keyword>
<keyword evidence="4" id="KW-1185">Reference proteome</keyword>
<dbReference type="AlphaFoldDB" id="A0A2S7KVU7"/>
<accession>A0A2S7KVU7</accession>
<dbReference type="OrthoDB" id="1376866at2"/>
<gene>
    <name evidence="3" type="ORF">BST83_06005</name>
</gene>
<dbReference type="EMBL" id="MQUA01000013">
    <property type="protein sequence ID" value="PQB06757.1"/>
    <property type="molecule type" value="Genomic_DNA"/>
</dbReference>